<dbReference type="OrthoDB" id="982342at2"/>
<dbReference type="HOGENOM" id="CLU_1445243_0_0_10"/>
<dbReference type="AlphaFoldDB" id="A9DMN4"/>
<sequence length="183" mass="21165">MGLDILLQTEIETAFSLEDFDKFSLSREFCNLMCRKDVVEHESELDQIGKITNVDISCFYLMETYPDEDYIEDCLEFAETEAEKEQILAEAKIAKKAIEGNIDLVLQTLHQLLEKLAKIDNLPNLLLPTEFDTLNSKYYFSDFTINKGKGYIDNNFGHDLRNFQRFVANAKSKGNQTVWFTYG</sequence>
<evidence type="ECO:0000313" key="1">
    <source>
        <dbReference type="EMBL" id="EDP97750.1"/>
    </source>
</evidence>
<evidence type="ECO:0008006" key="3">
    <source>
        <dbReference type="Google" id="ProtNLM"/>
    </source>
</evidence>
<comment type="caution">
    <text evidence="1">The sequence shown here is derived from an EMBL/GenBank/DDBJ whole genome shotgun (WGS) entry which is preliminary data.</text>
</comment>
<keyword evidence="2" id="KW-1185">Reference proteome</keyword>
<accession>A9DMN4</accession>
<evidence type="ECO:0000313" key="2">
    <source>
        <dbReference type="Proteomes" id="UP000002945"/>
    </source>
</evidence>
<gene>
    <name evidence="1" type="ORF">KAOT1_21347</name>
</gene>
<dbReference type="EMBL" id="ABIB01000002">
    <property type="protein sequence ID" value="EDP97750.1"/>
    <property type="molecule type" value="Genomic_DNA"/>
</dbReference>
<proteinExistence type="predicted"/>
<organism evidence="1 2">
    <name type="scientific">Kordia algicida OT-1</name>
    <dbReference type="NCBI Taxonomy" id="391587"/>
    <lineage>
        <taxon>Bacteria</taxon>
        <taxon>Pseudomonadati</taxon>
        <taxon>Bacteroidota</taxon>
        <taxon>Flavobacteriia</taxon>
        <taxon>Flavobacteriales</taxon>
        <taxon>Flavobacteriaceae</taxon>
        <taxon>Kordia</taxon>
    </lineage>
</organism>
<protein>
    <recommendedName>
        <fullName evidence="3">DUF1877 family protein</fullName>
    </recommendedName>
</protein>
<dbReference type="STRING" id="391587.KAOT1_21347"/>
<reference evidence="1 2" key="1">
    <citation type="journal article" date="2011" name="J. Bacteriol.">
        <title>Genome sequence of the algicidal bacterium Kordia algicida OT-1.</title>
        <authorList>
            <person name="Lee H.S."/>
            <person name="Kang S.G."/>
            <person name="Kwon K.K."/>
            <person name="Lee J.H."/>
            <person name="Kim S.J."/>
        </authorList>
    </citation>
    <scope>NUCLEOTIDE SEQUENCE [LARGE SCALE GENOMIC DNA]</scope>
    <source>
        <strain evidence="1 2">OT-1</strain>
    </source>
</reference>
<name>A9DMN4_9FLAO</name>
<dbReference type="Proteomes" id="UP000002945">
    <property type="component" value="Unassembled WGS sequence"/>
</dbReference>
<dbReference type="RefSeq" id="WP_007096798.1">
    <property type="nucleotide sequence ID" value="NZ_CP142125.1"/>
</dbReference>
<dbReference type="eggNOG" id="ENOG5031MJ8">
    <property type="taxonomic scope" value="Bacteria"/>
</dbReference>